<dbReference type="EMBL" id="BMNA01000016">
    <property type="protein sequence ID" value="GGM16517.1"/>
    <property type="molecule type" value="Genomic_DNA"/>
</dbReference>
<evidence type="ECO:0000313" key="2">
    <source>
        <dbReference type="Proteomes" id="UP000655208"/>
    </source>
</evidence>
<dbReference type="GO" id="GO:0005829">
    <property type="term" value="C:cytosol"/>
    <property type="evidence" value="ECO:0007669"/>
    <property type="project" value="TreeGrafter"/>
</dbReference>
<dbReference type="SUPFAM" id="SSF56784">
    <property type="entry name" value="HAD-like"/>
    <property type="match status" value="1"/>
</dbReference>
<evidence type="ECO:0000313" key="1">
    <source>
        <dbReference type="EMBL" id="GGM16517.1"/>
    </source>
</evidence>
<dbReference type="NCBIfam" id="TIGR00099">
    <property type="entry name" value="Cof-subfamily"/>
    <property type="match status" value="1"/>
</dbReference>
<organism evidence="1 2">
    <name type="scientific">Nakamurella endophytica</name>
    <dbReference type="NCBI Taxonomy" id="1748367"/>
    <lineage>
        <taxon>Bacteria</taxon>
        <taxon>Bacillati</taxon>
        <taxon>Actinomycetota</taxon>
        <taxon>Actinomycetes</taxon>
        <taxon>Nakamurellales</taxon>
        <taxon>Nakamurellaceae</taxon>
        <taxon>Nakamurella</taxon>
    </lineage>
</organism>
<name>A0A917WN65_9ACTN</name>
<dbReference type="CDD" id="cd07516">
    <property type="entry name" value="HAD_Pase"/>
    <property type="match status" value="1"/>
</dbReference>
<proteinExistence type="predicted"/>
<protein>
    <submittedName>
        <fullName evidence="1">Haloacid dehalogenase</fullName>
    </submittedName>
</protein>
<dbReference type="InterPro" id="IPR036412">
    <property type="entry name" value="HAD-like_sf"/>
</dbReference>
<gene>
    <name evidence="1" type="ORF">GCM10011594_40790</name>
</gene>
<dbReference type="PANTHER" id="PTHR10000">
    <property type="entry name" value="PHOSPHOSERINE PHOSPHATASE"/>
    <property type="match status" value="1"/>
</dbReference>
<dbReference type="PANTHER" id="PTHR10000:SF8">
    <property type="entry name" value="HAD SUPERFAMILY HYDROLASE-LIKE, TYPE 3"/>
    <property type="match status" value="1"/>
</dbReference>
<reference evidence="1" key="2">
    <citation type="submission" date="2020-09" db="EMBL/GenBank/DDBJ databases">
        <authorList>
            <person name="Sun Q."/>
            <person name="Zhou Y."/>
        </authorList>
    </citation>
    <scope>NUCLEOTIDE SEQUENCE</scope>
    <source>
        <strain evidence="1">CGMCC 4.7308</strain>
    </source>
</reference>
<dbReference type="GO" id="GO:0016791">
    <property type="term" value="F:phosphatase activity"/>
    <property type="evidence" value="ECO:0007669"/>
    <property type="project" value="UniProtKB-ARBA"/>
</dbReference>
<dbReference type="InterPro" id="IPR023214">
    <property type="entry name" value="HAD_sf"/>
</dbReference>
<dbReference type="RefSeq" id="WP_229674695.1">
    <property type="nucleotide sequence ID" value="NZ_BMNA01000016.1"/>
</dbReference>
<dbReference type="AlphaFoldDB" id="A0A917WN65"/>
<dbReference type="Gene3D" id="3.30.1240.10">
    <property type="match status" value="1"/>
</dbReference>
<dbReference type="GO" id="GO:0000287">
    <property type="term" value="F:magnesium ion binding"/>
    <property type="evidence" value="ECO:0007669"/>
    <property type="project" value="TreeGrafter"/>
</dbReference>
<dbReference type="NCBIfam" id="TIGR01484">
    <property type="entry name" value="HAD-SF-IIB"/>
    <property type="match status" value="1"/>
</dbReference>
<comment type="caution">
    <text evidence="1">The sequence shown here is derived from an EMBL/GenBank/DDBJ whole genome shotgun (WGS) entry which is preliminary data.</text>
</comment>
<dbReference type="InterPro" id="IPR006379">
    <property type="entry name" value="HAD-SF_hydro_IIB"/>
</dbReference>
<sequence>MSALPSAAAASPSIPAAAVPSGATVSPVPRLVACDMDGTLLDLSGARVSDRNVAALRRAADRGARVVIATGRPVWWLDPVLETGFRGTAVCMNGAVVYDTGTRDIVSASPLTPEAMQDFLSGLERELAGADRFSVAVERLGTTVDECFAEADYDHPWSTGHFRLTDREDLLSAPAAKMLVRAGHDSDTLAAAARAVGDDQVAITFSSSDGLIEIAAAGVNKGSTLARLAAEWGIDAAEVVAFGDMPNDLEMLRWAGRGVAMGNGHPDVVAAADEQAPHHGDDGVAAVLERWF</sequence>
<reference evidence="1" key="1">
    <citation type="journal article" date="2014" name="Int. J. Syst. Evol. Microbiol.">
        <title>Complete genome sequence of Corynebacterium casei LMG S-19264T (=DSM 44701T), isolated from a smear-ripened cheese.</title>
        <authorList>
            <consortium name="US DOE Joint Genome Institute (JGI-PGF)"/>
            <person name="Walter F."/>
            <person name="Albersmeier A."/>
            <person name="Kalinowski J."/>
            <person name="Ruckert C."/>
        </authorList>
    </citation>
    <scope>NUCLEOTIDE SEQUENCE</scope>
    <source>
        <strain evidence="1">CGMCC 4.7308</strain>
    </source>
</reference>
<dbReference type="Pfam" id="PF08282">
    <property type="entry name" value="Hydrolase_3"/>
    <property type="match status" value="1"/>
</dbReference>
<dbReference type="Gene3D" id="3.40.50.1000">
    <property type="entry name" value="HAD superfamily/HAD-like"/>
    <property type="match status" value="1"/>
</dbReference>
<accession>A0A917WN65</accession>
<keyword evidence="2" id="KW-1185">Reference proteome</keyword>
<dbReference type="InterPro" id="IPR000150">
    <property type="entry name" value="Cof"/>
</dbReference>
<dbReference type="Proteomes" id="UP000655208">
    <property type="component" value="Unassembled WGS sequence"/>
</dbReference>